<comment type="caution">
    <text evidence="2">The sequence shown here is derived from an EMBL/GenBank/DDBJ whole genome shotgun (WGS) entry which is preliminary data.</text>
</comment>
<gene>
    <name evidence="2" type="ORF">ACFQDH_20365</name>
</gene>
<evidence type="ECO:0000313" key="3">
    <source>
        <dbReference type="Proteomes" id="UP001596298"/>
    </source>
</evidence>
<accession>A0ABW2AL66</accession>
<dbReference type="Pfam" id="PF12728">
    <property type="entry name" value="HTH_17"/>
    <property type="match status" value="1"/>
</dbReference>
<dbReference type="RefSeq" id="WP_382404200.1">
    <property type="nucleotide sequence ID" value="NZ_JBHSWH010000001.1"/>
</dbReference>
<name>A0ABW2AL66_9MICO</name>
<evidence type="ECO:0000259" key="1">
    <source>
        <dbReference type="Pfam" id="PF12728"/>
    </source>
</evidence>
<protein>
    <submittedName>
        <fullName evidence="2">Helix-turn-helix transcriptional regulator</fullName>
    </submittedName>
</protein>
<proteinExistence type="predicted"/>
<sequence length="61" mass="7090">MEDRLLTARDVATKTQLSSAGIRRMTRRGEIPGAINLGTPNRPIWRYDPREVAAWIDRRRQ</sequence>
<evidence type="ECO:0000313" key="2">
    <source>
        <dbReference type="EMBL" id="MFC6707530.1"/>
    </source>
</evidence>
<organism evidence="2 3">
    <name type="scientific">Flexivirga alba</name>
    <dbReference type="NCBI Taxonomy" id="702742"/>
    <lineage>
        <taxon>Bacteria</taxon>
        <taxon>Bacillati</taxon>
        <taxon>Actinomycetota</taxon>
        <taxon>Actinomycetes</taxon>
        <taxon>Micrococcales</taxon>
        <taxon>Dermacoccaceae</taxon>
        <taxon>Flexivirga</taxon>
    </lineage>
</organism>
<dbReference type="Proteomes" id="UP001596298">
    <property type="component" value="Unassembled WGS sequence"/>
</dbReference>
<feature type="domain" description="Helix-turn-helix" evidence="1">
    <location>
        <begin position="5"/>
        <end position="60"/>
    </location>
</feature>
<keyword evidence="3" id="KW-1185">Reference proteome</keyword>
<dbReference type="EMBL" id="JBHSWH010000001">
    <property type="protein sequence ID" value="MFC6707530.1"/>
    <property type="molecule type" value="Genomic_DNA"/>
</dbReference>
<dbReference type="InterPro" id="IPR041657">
    <property type="entry name" value="HTH_17"/>
</dbReference>
<reference evidence="3" key="1">
    <citation type="journal article" date="2019" name="Int. J. Syst. Evol. Microbiol.">
        <title>The Global Catalogue of Microorganisms (GCM) 10K type strain sequencing project: providing services to taxonomists for standard genome sequencing and annotation.</title>
        <authorList>
            <consortium name="The Broad Institute Genomics Platform"/>
            <consortium name="The Broad Institute Genome Sequencing Center for Infectious Disease"/>
            <person name="Wu L."/>
            <person name="Ma J."/>
        </authorList>
    </citation>
    <scope>NUCLEOTIDE SEQUENCE [LARGE SCALE GENOMIC DNA]</scope>
    <source>
        <strain evidence="3">CCUG 58127</strain>
    </source>
</reference>